<accession>A0A5N5EBG5</accession>
<keyword evidence="1" id="KW-0732">Signal</keyword>
<sequence length="150" mass="15282">MNAFTHKIARSAVVAGLVVGAMGATGSASATTSAPSGDVSIQEACPSSGQIGYGRVCTTLSSGRLFHDKTQGGGPVNVRTWYEKSSGGTISAKLGFNYAGTTTWGSQFSQSAGTTKSASWNRNWASDCYSTNGLMSVSGQGTFQTPSGTC</sequence>
<dbReference type="EMBL" id="VYUA01000096">
    <property type="protein sequence ID" value="KAB2587537.1"/>
    <property type="molecule type" value="Genomic_DNA"/>
</dbReference>
<dbReference type="AlphaFoldDB" id="A0A5N5EBG5"/>
<dbReference type="Proteomes" id="UP000326907">
    <property type="component" value="Unassembled WGS sequence"/>
</dbReference>
<gene>
    <name evidence="2" type="ORF">F5983_37445</name>
</gene>
<name>A0A5N5EBG5_9ACTN</name>
<proteinExistence type="predicted"/>
<feature type="signal peptide" evidence="1">
    <location>
        <begin position="1"/>
        <end position="30"/>
    </location>
</feature>
<evidence type="ECO:0000313" key="2">
    <source>
        <dbReference type="EMBL" id="KAB2587537.1"/>
    </source>
</evidence>
<reference evidence="2 3" key="1">
    <citation type="submission" date="2019-09" db="EMBL/GenBank/DDBJ databases">
        <authorList>
            <person name="Liu P."/>
        </authorList>
    </citation>
    <scope>NUCLEOTIDE SEQUENCE [LARGE SCALE GENOMIC DNA]</scope>
    <source>
        <strain evidence="2 3">TRM68085</strain>
    </source>
</reference>
<dbReference type="RefSeq" id="WP_151514181.1">
    <property type="nucleotide sequence ID" value="NZ_VYUA01000096.1"/>
</dbReference>
<comment type="caution">
    <text evidence="2">The sequence shown here is derived from an EMBL/GenBank/DDBJ whole genome shotgun (WGS) entry which is preliminary data.</text>
</comment>
<keyword evidence="3" id="KW-1185">Reference proteome</keyword>
<evidence type="ECO:0008006" key="4">
    <source>
        <dbReference type="Google" id="ProtNLM"/>
    </source>
</evidence>
<feature type="chain" id="PRO_5025024877" description="Secreted protein" evidence="1">
    <location>
        <begin position="31"/>
        <end position="150"/>
    </location>
</feature>
<evidence type="ECO:0000256" key="1">
    <source>
        <dbReference type="SAM" id="SignalP"/>
    </source>
</evidence>
<organism evidence="2 3">
    <name type="scientific">Streptomyces arboris</name>
    <dbReference type="NCBI Taxonomy" id="2600619"/>
    <lineage>
        <taxon>Bacteria</taxon>
        <taxon>Bacillati</taxon>
        <taxon>Actinomycetota</taxon>
        <taxon>Actinomycetes</taxon>
        <taxon>Kitasatosporales</taxon>
        <taxon>Streptomycetaceae</taxon>
        <taxon>Streptomyces</taxon>
    </lineage>
</organism>
<protein>
    <recommendedName>
        <fullName evidence="4">Secreted protein</fullName>
    </recommendedName>
</protein>
<evidence type="ECO:0000313" key="3">
    <source>
        <dbReference type="Proteomes" id="UP000326907"/>
    </source>
</evidence>